<feature type="region of interest" description="Disordered" evidence="4">
    <location>
        <begin position="20"/>
        <end position="69"/>
    </location>
</feature>
<evidence type="ECO:0000313" key="6">
    <source>
        <dbReference type="EMBL" id="VAI43764.1"/>
    </source>
</evidence>
<dbReference type="AlphaFoldDB" id="A0A9R1AXE4"/>
<feature type="compositionally biased region" description="Acidic residues" evidence="4">
    <location>
        <begin position="160"/>
        <end position="173"/>
    </location>
</feature>
<dbReference type="EMBL" id="LT934121">
    <property type="protein sequence ID" value="VAI43764.1"/>
    <property type="molecule type" value="Genomic_DNA"/>
</dbReference>
<dbReference type="PROSITE" id="PS51017">
    <property type="entry name" value="CCT"/>
    <property type="match status" value="1"/>
</dbReference>
<dbReference type="InterPro" id="IPR010402">
    <property type="entry name" value="CCT_domain"/>
</dbReference>
<dbReference type="InterPro" id="IPR052453">
    <property type="entry name" value="CONSTANS-like_ZF"/>
</dbReference>
<dbReference type="Pfam" id="PF06203">
    <property type="entry name" value="CCT"/>
    <property type="match status" value="1"/>
</dbReference>
<evidence type="ECO:0000256" key="2">
    <source>
        <dbReference type="ARBA" id="ARBA00023242"/>
    </source>
</evidence>
<keyword evidence="2 3" id="KW-0539">Nucleus</keyword>
<evidence type="ECO:0000256" key="1">
    <source>
        <dbReference type="ARBA" id="ARBA00004123"/>
    </source>
</evidence>
<feature type="region of interest" description="Disordered" evidence="4">
    <location>
        <begin position="139"/>
        <end position="173"/>
    </location>
</feature>
<dbReference type="Proteomes" id="UP000324705">
    <property type="component" value="Chromosome 6A"/>
</dbReference>
<evidence type="ECO:0000256" key="3">
    <source>
        <dbReference type="PROSITE-ProRule" id="PRU00357"/>
    </source>
</evidence>
<protein>
    <recommendedName>
        <fullName evidence="5">CCT domain-containing protein</fullName>
    </recommendedName>
</protein>
<feature type="compositionally biased region" description="Basic and acidic residues" evidence="4">
    <location>
        <begin position="318"/>
        <end position="335"/>
    </location>
</feature>
<feature type="compositionally biased region" description="Basic residues" evidence="4">
    <location>
        <begin position="308"/>
        <end position="317"/>
    </location>
</feature>
<dbReference type="PANTHER" id="PTHR31874:SF10">
    <property type="entry name" value="PROTEIN CHLOROPLAST IMPORT APPARATUS 2"/>
    <property type="match status" value="1"/>
</dbReference>
<reference evidence="6 7" key="1">
    <citation type="submission" date="2017-09" db="EMBL/GenBank/DDBJ databases">
        <authorList>
            <consortium name="International Durum Wheat Genome Sequencing Consortium (IDWGSC)"/>
            <person name="Milanesi L."/>
        </authorList>
    </citation>
    <scope>NUCLEOTIDE SEQUENCE [LARGE SCALE GENOMIC DNA]</scope>
    <source>
        <strain evidence="7">cv. Svevo</strain>
    </source>
</reference>
<dbReference type="PANTHER" id="PTHR31874">
    <property type="entry name" value="CCT MOTIF FAMILY PROTEIN, EXPRESSED"/>
    <property type="match status" value="1"/>
</dbReference>
<sequence length="470" mass="49610">MTSSCIPTGLRLDLDMVKAAASPGAHAHSSPLRPAHSSPSSTLSEASNASSSATSVSLKRARAPRKRPNQAYNEAAALLASIHPSVFPVKKSPKTATAPRPPLSGLAVAFGAAAPSSSDLLPPLPVLSDACKNCSSPTPVSSAFRDFRDPAPSPASPDTATDEPGELDFDDDGFDAESILDVDEAAAGGAAEGIDGIMGSLTMEANTPTATSDDSILSSSGIHPYLRSLMVVGLAGRFELGLGSRQSTRPNLNRALKRRDDDGAWWMWPAVPVKDITVTPPSPPPTEPAAAVSNTAMPPPASAAPEKKKSKKKKKVKMEKVMAKEEELSKAKCEEGADGTLDAADGNDDDDSAPTKAPKTGLGLKLDTDDVLKEWSGKGSMFAEGGAPDSSESAAEVRAKLADIDLFPENGSGGIREARVMRYKEKRRNRLFSKKIRYQVRKVNADCRPRMKGRFVRSPSLLQQALEEES</sequence>
<dbReference type="GO" id="GO:0005634">
    <property type="term" value="C:nucleus"/>
    <property type="evidence" value="ECO:0007669"/>
    <property type="project" value="UniProtKB-SubCell"/>
</dbReference>
<evidence type="ECO:0000313" key="7">
    <source>
        <dbReference type="Proteomes" id="UP000324705"/>
    </source>
</evidence>
<feature type="region of interest" description="Disordered" evidence="4">
    <location>
        <begin position="278"/>
        <end position="364"/>
    </location>
</feature>
<keyword evidence="7" id="KW-1185">Reference proteome</keyword>
<feature type="compositionally biased region" description="Low complexity" evidence="4">
    <location>
        <begin position="20"/>
        <end position="57"/>
    </location>
</feature>
<evidence type="ECO:0000256" key="4">
    <source>
        <dbReference type="SAM" id="MobiDB-lite"/>
    </source>
</evidence>
<proteinExistence type="predicted"/>
<comment type="subcellular location">
    <subcellularLocation>
        <location evidence="1 3">Nucleus</location>
    </subcellularLocation>
</comment>
<name>A0A9R1AXE4_TRITD</name>
<feature type="compositionally biased region" description="Basic residues" evidence="4">
    <location>
        <begin position="59"/>
        <end position="68"/>
    </location>
</feature>
<dbReference type="GO" id="GO:0006355">
    <property type="term" value="P:regulation of DNA-templated transcription"/>
    <property type="evidence" value="ECO:0007669"/>
    <property type="project" value="TreeGrafter"/>
</dbReference>
<dbReference type="Gramene" id="TRITD6Av1G037420.3">
    <property type="protein sequence ID" value="TRITD6Av1G037420.3"/>
    <property type="gene ID" value="TRITD6Av1G037420"/>
</dbReference>
<organism evidence="6 7">
    <name type="scientific">Triticum turgidum subsp. durum</name>
    <name type="common">Durum wheat</name>
    <name type="synonym">Triticum durum</name>
    <dbReference type="NCBI Taxonomy" id="4567"/>
    <lineage>
        <taxon>Eukaryota</taxon>
        <taxon>Viridiplantae</taxon>
        <taxon>Streptophyta</taxon>
        <taxon>Embryophyta</taxon>
        <taxon>Tracheophyta</taxon>
        <taxon>Spermatophyta</taxon>
        <taxon>Magnoliopsida</taxon>
        <taxon>Liliopsida</taxon>
        <taxon>Poales</taxon>
        <taxon>Poaceae</taxon>
        <taxon>BOP clade</taxon>
        <taxon>Pooideae</taxon>
        <taxon>Triticodae</taxon>
        <taxon>Triticeae</taxon>
        <taxon>Triticinae</taxon>
        <taxon>Triticum</taxon>
    </lineage>
</organism>
<gene>
    <name evidence="6" type="ORF">TRITD_6Av1G037420</name>
</gene>
<evidence type="ECO:0000259" key="5">
    <source>
        <dbReference type="PROSITE" id="PS51017"/>
    </source>
</evidence>
<accession>A0A9R1AXE4</accession>
<feature type="domain" description="CCT" evidence="5">
    <location>
        <begin position="416"/>
        <end position="458"/>
    </location>
</feature>